<dbReference type="Gene3D" id="1.25.40.20">
    <property type="entry name" value="Ankyrin repeat-containing domain"/>
    <property type="match status" value="2"/>
</dbReference>
<organism evidence="5 6">
    <name type="scientific">Piromyces finnis</name>
    <dbReference type="NCBI Taxonomy" id="1754191"/>
    <lineage>
        <taxon>Eukaryota</taxon>
        <taxon>Fungi</taxon>
        <taxon>Fungi incertae sedis</taxon>
        <taxon>Chytridiomycota</taxon>
        <taxon>Chytridiomycota incertae sedis</taxon>
        <taxon>Neocallimastigomycetes</taxon>
        <taxon>Neocallimastigales</taxon>
        <taxon>Neocallimastigaceae</taxon>
        <taxon>Piromyces</taxon>
    </lineage>
</organism>
<dbReference type="InterPro" id="IPR002110">
    <property type="entry name" value="Ankyrin_rpt"/>
</dbReference>
<dbReference type="STRING" id="1754191.A0A1Y1VB44"/>
<dbReference type="AlphaFoldDB" id="A0A1Y1VB44"/>
<proteinExistence type="predicted"/>
<feature type="repeat" description="ANK" evidence="3">
    <location>
        <begin position="48"/>
        <end position="80"/>
    </location>
</feature>
<evidence type="ECO:0000313" key="5">
    <source>
        <dbReference type="EMBL" id="ORX51515.1"/>
    </source>
</evidence>
<reference evidence="5 6" key="2">
    <citation type="submission" date="2016-08" db="EMBL/GenBank/DDBJ databases">
        <title>Pervasive Adenine N6-methylation of Active Genes in Fungi.</title>
        <authorList>
            <consortium name="DOE Joint Genome Institute"/>
            <person name="Mondo S.J."/>
            <person name="Dannebaum R.O."/>
            <person name="Kuo R.C."/>
            <person name="Labutti K."/>
            <person name="Haridas S."/>
            <person name="Kuo A."/>
            <person name="Salamov A."/>
            <person name="Ahrendt S.R."/>
            <person name="Lipzen A."/>
            <person name="Sullivan W."/>
            <person name="Andreopoulos W.B."/>
            <person name="Clum A."/>
            <person name="Lindquist E."/>
            <person name="Daum C."/>
            <person name="Ramamoorthy G.K."/>
            <person name="Gryganskyi A."/>
            <person name="Culley D."/>
            <person name="Magnuson J.K."/>
            <person name="James T.Y."/>
            <person name="O'Malley M.A."/>
            <person name="Stajich J.E."/>
            <person name="Spatafora J.W."/>
            <person name="Visel A."/>
            <person name="Grigoriev I.V."/>
        </authorList>
    </citation>
    <scope>NUCLEOTIDE SEQUENCE [LARGE SCALE GENOMIC DNA]</scope>
    <source>
        <strain evidence="6">finn</strain>
    </source>
</reference>
<accession>A0A1Y1VB44</accession>
<evidence type="ECO:0000256" key="3">
    <source>
        <dbReference type="PROSITE-ProRule" id="PRU00023"/>
    </source>
</evidence>
<feature type="compositionally biased region" description="Acidic residues" evidence="4">
    <location>
        <begin position="173"/>
        <end position="185"/>
    </location>
</feature>
<dbReference type="PROSITE" id="PS50088">
    <property type="entry name" value="ANK_REPEAT"/>
    <property type="match status" value="1"/>
</dbReference>
<protein>
    <submittedName>
        <fullName evidence="5">Ankyrin</fullName>
    </submittedName>
</protein>
<dbReference type="EMBL" id="MCFH01000018">
    <property type="protein sequence ID" value="ORX51515.1"/>
    <property type="molecule type" value="Genomic_DNA"/>
</dbReference>
<dbReference type="Pfam" id="PF13857">
    <property type="entry name" value="Ank_5"/>
    <property type="match status" value="1"/>
</dbReference>
<keyword evidence="2 3" id="KW-0040">ANK repeat</keyword>
<dbReference type="SMART" id="SM00248">
    <property type="entry name" value="ANK"/>
    <property type="match status" value="2"/>
</dbReference>
<reference evidence="5 6" key="1">
    <citation type="submission" date="2016-08" db="EMBL/GenBank/DDBJ databases">
        <title>Genomes of anaerobic fungi encode conserved fungal cellulosomes for biomass hydrolysis.</title>
        <authorList>
            <consortium name="DOE Joint Genome Institute"/>
            <person name="Haitjema C.H."/>
            <person name="Gilmore S.P."/>
            <person name="Henske J.K."/>
            <person name="Solomon K.V."/>
            <person name="De Groot R."/>
            <person name="Kuo A."/>
            <person name="Mondo S.J."/>
            <person name="Salamov A.A."/>
            <person name="Labutti K."/>
            <person name="Zhao Z."/>
            <person name="Chiniquy J."/>
            <person name="Barry K."/>
            <person name="Brewer H.M."/>
            <person name="Purvine S.O."/>
            <person name="Wright A.T."/>
            <person name="Boxma B."/>
            <person name="Van Alen T."/>
            <person name="Hackstein J.H."/>
            <person name="Baker S.E."/>
            <person name="Grigoriev I.V."/>
            <person name="O'Malley M.A."/>
        </authorList>
    </citation>
    <scope>NUCLEOTIDE SEQUENCE [LARGE SCALE GENOMIC DNA]</scope>
    <source>
        <strain evidence="6">finn</strain>
    </source>
</reference>
<dbReference type="PANTHER" id="PTHR24171">
    <property type="entry name" value="ANKYRIN REPEAT DOMAIN-CONTAINING PROTEIN 39-RELATED"/>
    <property type="match status" value="1"/>
</dbReference>
<gene>
    <name evidence="5" type="ORF">BCR36DRAFT_583059</name>
</gene>
<evidence type="ECO:0000256" key="2">
    <source>
        <dbReference type="ARBA" id="ARBA00023043"/>
    </source>
</evidence>
<evidence type="ECO:0000256" key="4">
    <source>
        <dbReference type="SAM" id="MobiDB-lite"/>
    </source>
</evidence>
<name>A0A1Y1VB44_9FUNG</name>
<dbReference type="SUPFAM" id="SSF48403">
    <property type="entry name" value="Ankyrin repeat"/>
    <property type="match status" value="1"/>
</dbReference>
<dbReference type="OrthoDB" id="2121094at2759"/>
<dbReference type="Proteomes" id="UP000193719">
    <property type="component" value="Unassembled WGS sequence"/>
</dbReference>
<dbReference type="PROSITE" id="PS50297">
    <property type="entry name" value="ANK_REP_REGION"/>
    <property type="match status" value="1"/>
</dbReference>
<comment type="caution">
    <text evidence="5">The sequence shown here is derived from an EMBL/GenBank/DDBJ whole genome shotgun (WGS) entry which is preliminary data.</text>
</comment>
<evidence type="ECO:0000256" key="1">
    <source>
        <dbReference type="ARBA" id="ARBA00022737"/>
    </source>
</evidence>
<dbReference type="InterPro" id="IPR036770">
    <property type="entry name" value="Ankyrin_rpt-contain_sf"/>
</dbReference>
<feature type="region of interest" description="Disordered" evidence="4">
    <location>
        <begin position="164"/>
        <end position="185"/>
    </location>
</feature>
<keyword evidence="6" id="KW-1185">Reference proteome</keyword>
<evidence type="ECO:0000313" key="6">
    <source>
        <dbReference type="Proteomes" id="UP000193719"/>
    </source>
</evidence>
<keyword evidence="1" id="KW-0677">Repeat</keyword>
<sequence>MPGIDLHDLQDSNLWLVAGEGNIEKIKRYLEYGGPNNSKMDINAKDEYGYTALHAAVSYSRLEAARWLLENGADINITDDDGDTPLHACESADMAKMLVEEFKANPLAKNDEGKMPIDNAYEEDFDEVVEYLKTYCKDFVPGPKEQDSDELLSVVLEELERARDKIKNGESLSDTEEEEEEVDSD</sequence>